<evidence type="ECO:0000313" key="1">
    <source>
        <dbReference type="Proteomes" id="UP000887580"/>
    </source>
</evidence>
<accession>A0AC35GTN6</accession>
<organism evidence="1 2">
    <name type="scientific">Panagrolaimus sp. PS1159</name>
    <dbReference type="NCBI Taxonomy" id="55785"/>
    <lineage>
        <taxon>Eukaryota</taxon>
        <taxon>Metazoa</taxon>
        <taxon>Ecdysozoa</taxon>
        <taxon>Nematoda</taxon>
        <taxon>Chromadorea</taxon>
        <taxon>Rhabditida</taxon>
        <taxon>Tylenchina</taxon>
        <taxon>Panagrolaimomorpha</taxon>
        <taxon>Panagrolaimoidea</taxon>
        <taxon>Panagrolaimidae</taxon>
        <taxon>Panagrolaimus</taxon>
    </lineage>
</organism>
<sequence length="411" mass="46214">MVTERRDSHTSVANDDSPSQQQQPTSHALSSSPPQASETTPVNTVVNSTSIEIPSTEAAVSETHANHEPYARLEALRNRLRQTFSYVINEEHASSPANANDPDGTPPNENESLNQMAWRYAFCPPLYFSVCAMIIICVFLTLIKEMAFHTGLLISLGVSLLHYQDAAKFSRIISGDGGFSIFSIYAGVFLRNFVNLFVAGRTEIPQIAVCYYIPGGENSFFVTIARVILAEIFVMDIVLVIKLLIHALPKISSGLKRRAFVWFEYTSYTYRMLIPFPQWFAYFSPPFLFTIYALFKAYFFVTRVIVWFKFGSTVLSNLSVGEDVPSEELDPEVNCTICQSQFKNPRKLTCSHIFCRECIRTWLDTGKDDTCPLCRSHIGGNNVRKFKDYDSTPTSFIPLAGVIQKKVFSNG</sequence>
<dbReference type="WBParaSite" id="PS1159_v2.g8420.t1">
    <property type="protein sequence ID" value="PS1159_v2.g8420.t1"/>
    <property type="gene ID" value="PS1159_v2.g8420"/>
</dbReference>
<name>A0AC35GTN6_9BILA</name>
<dbReference type="Proteomes" id="UP000887580">
    <property type="component" value="Unplaced"/>
</dbReference>
<evidence type="ECO:0000313" key="2">
    <source>
        <dbReference type="WBParaSite" id="PS1159_v2.g8420.t1"/>
    </source>
</evidence>
<reference evidence="2" key="1">
    <citation type="submission" date="2022-11" db="UniProtKB">
        <authorList>
            <consortium name="WormBaseParasite"/>
        </authorList>
    </citation>
    <scope>IDENTIFICATION</scope>
</reference>
<protein>
    <submittedName>
        <fullName evidence="2">RING-type domain-containing protein</fullName>
    </submittedName>
</protein>
<proteinExistence type="predicted"/>